<evidence type="ECO:0000313" key="4">
    <source>
        <dbReference type="Proteomes" id="UP001156660"/>
    </source>
</evidence>
<evidence type="ECO:0000313" key="3">
    <source>
        <dbReference type="Proteomes" id="UP000239273"/>
    </source>
</evidence>
<organism evidence="2 3">
    <name type="scientific">Aliivibrio sifiae</name>
    <dbReference type="NCBI Taxonomy" id="566293"/>
    <lineage>
        <taxon>Bacteria</taxon>
        <taxon>Pseudomonadati</taxon>
        <taxon>Pseudomonadota</taxon>
        <taxon>Gammaproteobacteria</taxon>
        <taxon>Vibrionales</taxon>
        <taxon>Vibrionaceae</taxon>
        <taxon>Aliivibrio</taxon>
    </lineage>
</organism>
<reference evidence="2 3" key="2">
    <citation type="submission" date="2016-12" db="EMBL/GenBank/DDBJ databases">
        <title>Diversity of luminous bacteria.</title>
        <authorList>
            <person name="Yoshizawa S."/>
            <person name="Kogure K."/>
        </authorList>
    </citation>
    <scope>NUCLEOTIDE SEQUENCE [LARGE SCALE GENOMIC DNA]</scope>
    <source>
        <strain evidence="2 3">NBRC 105001</strain>
    </source>
</reference>
<accession>A0A2S7X8Q0</accession>
<dbReference type="RefSeq" id="WP_061012584.1">
    <property type="nucleotide sequence ID" value="NZ_BSOU01000001.1"/>
</dbReference>
<gene>
    <name evidence="2" type="ORF">BTO23_16745</name>
    <name evidence="1" type="ORF">GCM10007855_02390</name>
</gene>
<dbReference type="PROSITE" id="PS51257">
    <property type="entry name" value="PROKAR_LIPOPROTEIN"/>
    <property type="match status" value="1"/>
</dbReference>
<protein>
    <recommendedName>
        <fullName evidence="5">Lipoprotein</fullName>
    </recommendedName>
</protein>
<reference evidence="1" key="4">
    <citation type="submission" date="2023-01" db="EMBL/GenBank/DDBJ databases">
        <title>Draft genome sequence of Aliivibrio sifiae strain NBRC 105001.</title>
        <authorList>
            <person name="Sun Q."/>
            <person name="Mori K."/>
        </authorList>
    </citation>
    <scope>NUCLEOTIDE SEQUENCE</scope>
    <source>
        <strain evidence="1">NBRC 105001</strain>
    </source>
</reference>
<dbReference type="EMBL" id="MSCP01000002">
    <property type="protein sequence ID" value="PQJ87738.1"/>
    <property type="molecule type" value="Genomic_DNA"/>
</dbReference>
<sequence length="174" mass="19199">MNKITVLILLSLALVGCNDSDDELSPKDKIAELEVTGELPTLDRSDDIAGPDINNNGIRDDIEKYIEITYQEPKQRTAAMQMAKALQMNMVIDVTNKDRNKVKADIRKMDVAVGEALNCLNDQFSGPDAKNTSIVWSEIESMMTNTKKRLLAYLSVSKAASGMVFSLQDGSCHD</sequence>
<dbReference type="AlphaFoldDB" id="A0A2S7X8Q0"/>
<dbReference type="EMBL" id="BSOU01000001">
    <property type="protein sequence ID" value="GLR73366.1"/>
    <property type="molecule type" value="Genomic_DNA"/>
</dbReference>
<comment type="caution">
    <text evidence="2">The sequence shown here is derived from an EMBL/GenBank/DDBJ whole genome shotgun (WGS) entry which is preliminary data.</text>
</comment>
<evidence type="ECO:0000313" key="2">
    <source>
        <dbReference type="EMBL" id="PQJ87738.1"/>
    </source>
</evidence>
<proteinExistence type="predicted"/>
<evidence type="ECO:0000313" key="1">
    <source>
        <dbReference type="EMBL" id="GLR73366.1"/>
    </source>
</evidence>
<evidence type="ECO:0008006" key="5">
    <source>
        <dbReference type="Google" id="ProtNLM"/>
    </source>
</evidence>
<keyword evidence="4" id="KW-1185">Reference proteome</keyword>
<dbReference type="Proteomes" id="UP001156660">
    <property type="component" value="Unassembled WGS sequence"/>
</dbReference>
<name>A0A2S7X8Q0_9GAMM</name>
<reference evidence="4" key="3">
    <citation type="journal article" date="2019" name="Int. J. Syst. Evol. Microbiol.">
        <title>The Global Catalogue of Microorganisms (GCM) 10K type strain sequencing project: providing services to taxonomists for standard genome sequencing and annotation.</title>
        <authorList>
            <consortium name="The Broad Institute Genomics Platform"/>
            <consortium name="The Broad Institute Genome Sequencing Center for Infectious Disease"/>
            <person name="Wu L."/>
            <person name="Ma J."/>
        </authorList>
    </citation>
    <scope>NUCLEOTIDE SEQUENCE [LARGE SCALE GENOMIC DNA]</scope>
    <source>
        <strain evidence="4">NBRC 105001</strain>
    </source>
</reference>
<reference evidence="1" key="1">
    <citation type="journal article" date="2014" name="Int. J. Syst. Evol. Microbiol.">
        <title>Complete genome of a new Firmicutes species belonging to the dominant human colonic microbiota ('Ruminococcus bicirculans') reveals two chromosomes and a selective capacity to utilize plant glucans.</title>
        <authorList>
            <consortium name="NISC Comparative Sequencing Program"/>
            <person name="Wegmann U."/>
            <person name="Louis P."/>
            <person name="Goesmann A."/>
            <person name="Henrissat B."/>
            <person name="Duncan S.H."/>
            <person name="Flint H.J."/>
        </authorList>
    </citation>
    <scope>NUCLEOTIDE SEQUENCE</scope>
    <source>
        <strain evidence="1">NBRC 105001</strain>
    </source>
</reference>
<dbReference type="Proteomes" id="UP000239273">
    <property type="component" value="Unassembled WGS sequence"/>
</dbReference>